<keyword evidence="1" id="KW-0723">Serine/threonine-protein kinase</keyword>
<dbReference type="InterPro" id="IPR008271">
    <property type="entry name" value="Ser/Thr_kinase_AS"/>
</dbReference>
<evidence type="ECO:0000256" key="1">
    <source>
        <dbReference type="ARBA" id="ARBA00022527"/>
    </source>
</evidence>
<accession>A0A7S1T3D0</accession>
<evidence type="ECO:0000256" key="4">
    <source>
        <dbReference type="ARBA" id="ARBA00022777"/>
    </source>
</evidence>
<dbReference type="PROSITE" id="PS00108">
    <property type="entry name" value="PROTEIN_KINASE_ST"/>
    <property type="match status" value="1"/>
</dbReference>
<feature type="binding site" evidence="7">
    <location>
        <begin position="162"/>
        <end position="163"/>
    </location>
    <ligand>
        <name>ATP</name>
        <dbReference type="ChEBI" id="CHEBI:30616"/>
    </ligand>
</feature>
<gene>
    <name evidence="11" type="ORF">TCHU04912_LOCUS19202</name>
</gene>
<dbReference type="InterPro" id="IPR030616">
    <property type="entry name" value="Aur-like"/>
</dbReference>
<sequence length="530" mass="58227">MPASVAASAIAAPPGPTLREPVLSGIVYRSMQDFSDLKEIYRGRHSVVWTCTCKQTCEPVILKAYVKGNMQLRHFQQVKREIALMKEIDFTGVVIFKGTFEDNSYIFIVQEDCKKGDLFKRVLRAGGILPERVVVTEIILPMLYTLDHLHKMSIIHRDIKPENIFFNASGALKLGDFGLSINMVRERPKSRVGTLDYMAPEVISLPNHEQRIALESKNGTGDTVYYGPPVDIWAVGVLAYELLVGRPPFEVEEERDTVMRIMYHTDIEFPCYVSKSAQAFILEALKKSPQQRPDAKTLAQHMWLKPYMSKFISMAPPGLVHPLPSAAPRMPIKSALSRRASMKRVGFSPDALATSVDALSVSQSPPARSPTEGNGGGGGGVHLPPISQAKDGATPRFIGKVDLKRTKTLPNADAFKNKGFLQDEKIFSGSGGTGYISAQQVPRPPTTAPPVSTADAAALASVCNNEQSKRPPMRARNKTVGADLRADRDVLQALKELDDMDDNNNPSSVAPSLPSTFGGRITNYLKSRLR</sequence>
<keyword evidence="3 7" id="KW-0547">Nucleotide-binding</keyword>
<keyword evidence="2" id="KW-0808">Transferase</keyword>
<dbReference type="SMART" id="SM00220">
    <property type="entry name" value="S_TKc"/>
    <property type="match status" value="1"/>
</dbReference>
<evidence type="ECO:0000256" key="9">
    <source>
        <dbReference type="SAM" id="MobiDB-lite"/>
    </source>
</evidence>
<keyword evidence="5 7" id="KW-0067">ATP-binding</keyword>
<feature type="domain" description="Protein kinase" evidence="10">
    <location>
        <begin position="34"/>
        <end position="304"/>
    </location>
</feature>
<feature type="region of interest" description="Disordered" evidence="9">
    <location>
        <begin position="357"/>
        <end position="394"/>
    </location>
</feature>
<dbReference type="AlphaFoldDB" id="A0A7S1T3D0"/>
<feature type="active site" description="Proton acceptor" evidence="6">
    <location>
        <position position="158"/>
    </location>
</feature>
<dbReference type="GO" id="GO:0004674">
    <property type="term" value="F:protein serine/threonine kinase activity"/>
    <property type="evidence" value="ECO:0007669"/>
    <property type="project" value="UniProtKB-KW"/>
</dbReference>
<dbReference type="PANTHER" id="PTHR24350">
    <property type="entry name" value="SERINE/THREONINE-PROTEIN KINASE IAL-RELATED"/>
    <property type="match status" value="1"/>
</dbReference>
<feature type="binding site" evidence="7">
    <location>
        <position position="176"/>
    </location>
    <ligand>
        <name>ATP</name>
        <dbReference type="ChEBI" id="CHEBI:30616"/>
    </ligand>
</feature>
<dbReference type="PROSITE" id="PS50011">
    <property type="entry name" value="PROTEIN_KINASE_DOM"/>
    <property type="match status" value="1"/>
</dbReference>
<organism evidence="11">
    <name type="scientific">Tetraselmis chuii</name>
    <dbReference type="NCBI Taxonomy" id="63592"/>
    <lineage>
        <taxon>Eukaryota</taxon>
        <taxon>Viridiplantae</taxon>
        <taxon>Chlorophyta</taxon>
        <taxon>core chlorophytes</taxon>
        <taxon>Chlorodendrophyceae</taxon>
        <taxon>Chlorodendrales</taxon>
        <taxon>Chlorodendraceae</taxon>
        <taxon>Tetraselmis</taxon>
    </lineage>
</organism>
<dbReference type="Pfam" id="PF00069">
    <property type="entry name" value="Pkinase"/>
    <property type="match status" value="1"/>
</dbReference>
<dbReference type="Gene3D" id="1.10.510.10">
    <property type="entry name" value="Transferase(Phosphotransferase) domain 1"/>
    <property type="match status" value="1"/>
</dbReference>
<protein>
    <recommendedName>
        <fullName evidence="10">Protein kinase domain-containing protein</fullName>
    </recommendedName>
</protein>
<evidence type="ECO:0000256" key="6">
    <source>
        <dbReference type="PIRSR" id="PIRSR630616-1"/>
    </source>
</evidence>
<dbReference type="SUPFAM" id="SSF56112">
    <property type="entry name" value="Protein kinase-like (PK-like)"/>
    <property type="match status" value="1"/>
</dbReference>
<feature type="cross-link" description="Glycyl lysine isopeptide (Lys-Gly) (interchain with G-Cter in SUMO2)" evidence="8">
    <location>
        <position position="160"/>
    </location>
</feature>
<evidence type="ECO:0000256" key="5">
    <source>
        <dbReference type="ARBA" id="ARBA00022840"/>
    </source>
</evidence>
<evidence type="ECO:0000256" key="8">
    <source>
        <dbReference type="PIRSR" id="PIRSR630616-3"/>
    </source>
</evidence>
<proteinExistence type="predicted"/>
<evidence type="ECO:0000256" key="2">
    <source>
        <dbReference type="ARBA" id="ARBA00022679"/>
    </source>
</evidence>
<feature type="region of interest" description="Disordered" evidence="9">
    <location>
        <begin position="497"/>
        <end position="517"/>
    </location>
</feature>
<reference evidence="11" key="1">
    <citation type="submission" date="2021-01" db="EMBL/GenBank/DDBJ databases">
        <authorList>
            <person name="Corre E."/>
            <person name="Pelletier E."/>
            <person name="Niang G."/>
            <person name="Scheremetjew M."/>
            <person name="Finn R."/>
            <person name="Kale V."/>
            <person name="Holt S."/>
            <person name="Cochrane G."/>
            <person name="Meng A."/>
            <person name="Brown T."/>
            <person name="Cohen L."/>
        </authorList>
    </citation>
    <scope>NUCLEOTIDE SEQUENCE</scope>
    <source>
        <strain evidence="11">PLY429</strain>
    </source>
</reference>
<feature type="binding site" evidence="7">
    <location>
        <position position="63"/>
    </location>
    <ligand>
        <name>ATP</name>
        <dbReference type="ChEBI" id="CHEBI:30616"/>
    </ligand>
</feature>
<dbReference type="EMBL" id="HBGG01037123">
    <property type="protein sequence ID" value="CAD9217067.1"/>
    <property type="molecule type" value="Transcribed_RNA"/>
</dbReference>
<name>A0A7S1T3D0_9CHLO</name>
<dbReference type="InterPro" id="IPR011009">
    <property type="entry name" value="Kinase-like_dom_sf"/>
</dbReference>
<dbReference type="GO" id="GO:0005524">
    <property type="term" value="F:ATP binding"/>
    <property type="evidence" value="ECO:0007669"/>
    <property type="project" value="UniProtKB-KW"/>
</dbReference>
<feature type="compositionally biased region" description="Polar residues" evidence="9">
    <location>
        <begin position="503"/>
        <end position="515"/>
    </location>
</feature>
<dbReference type="InterPro" id="IPR000719">
    <property type="entry name" value="Prot_kinase_dom"/>
</dbReference>
<evidence type="ECO:0000259" key="10">
    <source>
        <dbReference type="PROSITE" id="PS50011"/>
    </source>
</evidence>
<evidence type="ECO:0000313" key="11">
    <source>
        <dbReference type="EMBL" id="CAD9217067.1"/>
    </source>
</evidence>
<keyword evidence="4" id="KW-0418">Kinase</keyword>
<feature type="binding site" evidence="7">
    <location>
        <position position="44"/>
    </location>
    <ligand>
        <name>ATP</name>
        <dbReference type="ChEBI" id="CHEBI:30616"/>
    </ligand>
</feature>
<evidence type="ECO:0000256" key="7">
    <source>
        <dbReference type="PIRSR" id="PIRSR630616-2"/>
    </source>
</evidence>
<evidence type="ECO:0000256" key="3">
    <source>
        <dbReference type="ARBA" id="ARBA00022741"/>
    </source>
</evidence>